<evidence type="ECO:0000256" key="1">
    <source>
        <dbReference type="SAM" id="Phobius"/>
    </source>
</evidence>
<gene>
    <name evidence="2" type="ORF">HMPREF9445_01326</name>
</gene>
<organism evidence="2 3">
    <name type="scientific">Bacteroides clarus YIT 12056</name>
    <dbReference type="NCBI Taxonomy" id="762984"/>
    <lineage>
        <taxon>Bacteria</taxon>
        <taxon>Pseudomonadati</taxon>
        <taxon>Bacteroidota</taxon>
        <taxon>Bacteroidia</taxon>
        <taxon>Bacteroidales</taxon>
        <taxon>Bacteroidaceae</taxon>
        <taxon>Bacteroides</taxon>
    </lineage>
</organism>
<name>A0ABP2KTU5_9BACE</name>
<reference evidence="2 3" key="1">
    <citation type="submission" date="2011-02" db="EMBL/GenBank/DDBJ databases">
        <authorList>
            <person name="Weinstock G."/>
            <person name="Sodergren E."/>
            <person name="Clifton S."/>
            <person name="Fulton L."/>
            <person name="Fulton B."/>
            <person name="Courtney L."/>
            <person name="Fronick C."/>
            <person name="Harrison M."/>
            <person name="Strong C."/>
            <person name="Farmer C."/>
            <person name="Delahaunty K."/>
            <person name="Markovic C."/>
            <person name="Hall O."/>
            <person name="Minx P."/>
            <person name="Tomlinson C."/>
            <person name="Mitreva M."/>
            <person name="Hou S."/>
            <person name="Chen J."/>
            <person name="Wollam A."/>
            <person name="Pepin K.H."/>
            <person name="Johnson M."/>
            <person name="Bhonagiri V."/>
            <person name="Zhang X."/>
            <person name="Suruliraj S."/>
            <person name="Warren W."/>
            <person name="Chinwalla A."/>
            <person name="Mardis E.R."/>
            <person name="Wilson R.K."/>
        </authorList>
    </citation>
    <scope>NUCLEOTIDE SEQUENCE [LARGE SCALE GENOMIC DNA]</scope>
    <source>
        <strain evidence="2 3">YIT 12056</strain>
    </source>
</reference>
<proteinExistence type="predicted"/>
<keyword evidence="3" id="KW-1185">Reference proteome</keyword>
<dbReference type="Proteomes" id="UP000010321">
    <property type="component" value="Unassembled WGS sequence"/>
</dbReference>
<dbReference type="EMBL" id="AFBM01000010">
    <property type="protein sequence ID" value="EGF52997.1"/>
    <property type="molecule type" value="Genomic_DNA"/>
</dbReference>
<protein>
    <submittedName>
        <fullName evidence="2">Conserved domain protein</fullName>
    </submittedName>
</protein>
<sequence>MYKSEIRSQEILRHELYGILRIKNKIRGILYDSCLIYVITQATPYSDVAFFLCTILFLYENVLCLYYYRRMFLHIFITLPPDLKNSIR</sequence>
<accession>A0ABP2KTU5</accession>
<evidence type="ECO:0000313" key="2">
    <source>
        <dbReference type="EMBL" id="EGF52997.1"/>
    </source>
</evidence>
<keyword evidence="1" id="KW-0472">Membrane</keyword>
<evidence type="ECO:0000313" key="3">
    <source>
        <dbReference type="Proteomes" id="UP000010321"/>
    </source>
</evidence>
<feature type="transmembrane region" description="Helical" evidence="1">
    <location>
        <begin position="48"/>
        <end position="68"/>
    </location>
</feature>
<keyword evidence="1" id="KW-1133">Transmembrane helix</keyword>
<keyword evidence="1" id="KW-0812">Transmembrane</keyword>
<comment type="caution">
    <text evidence="2">The sequence shown here is derived from an EMBL/GenBank/DDBJ whole genome shotgun (WGS) entry which is preliminary data.</text>
</comment>